<proteinExistence type="predicted"/>
<keyword evidence="1" id="KW-0863">Zinc-finger</keyword>
<feature type="region of interest" description="Disordered" evidence="2">
    <location>
        <begin position="1"/>
        <end position="26"/>
    </location>
</feature>
<sequence length="495" mass="56247">MAFISSAKHNRGNEDVNTASVSTTSTNVPTASANIRVASINQDTACAYIAFQSSGSQIKFKDINQIDEDDMEEIDIKWNMALLSMRADKFWKKTGKKISIQGSNVAGFDKSKVECFNCHKMGHFVKECRAPRSQDRGRRDNYIQGSKVKEHAPKALIAIDRVGWDWSYMENDEEDHALVADEEAPTEFALMANTSPGSKVFDNSLCFKDYLDTLIESQRSDKNKERLGYNVVPPPPSQIYSSPKKDLSWTGLSEFADDTITDYSRPSPTLESTSRDDQNRNPFVFQTDASPSTITPKPFIKFVKPNDSPSKSKTGKTETPKKPPVKYAEQYRKLNKKPNVRGNQRNWNNLKSHQLGLNFVMKKKACFNCGDFNHLAYDCRKMVKKETSRSQNNTHESFTPRPVVYRPYRPPVKPMRTNINVRSQFRAPWVPTANRNFPPISRKFSTVSRNFSTVNRKFPTANRKFSTGGTKFSTADMEKQGKAIKPSACWFWKPS</sequence>
<evidence type="ECO:0000256" key="2">
    <source>
        <dbReference type="SAM" id="MobiDB-lite"/>
    </source>
</evidence>
<dbReference type="InterPro" id="IPR001878">
    <property type="entry name" value="Znf_CCHC"/>
</dbReference>
<keyword evidence="1" id="KW-0862">Zinc</keyword>
<feature type="region of interest" description="Disordered" evidence="2">
    <location>
        <begin position="260"/>
        <end position="327"/>
    </location>
</feature>
<dbReference type="SUPFAM" id="SSF57756">
    <property type="entry name" value="Retrovirus zinc finger-like domains"/>
    <property type="match status" value="2"/>
</dbReference>
<feature type="domain" description="CCHC-type" evidence="3">
    <location>
        <begin position="366"/>
        <end position="381"/>
    </location>
</feature>
<dbReference type="AlphaFoldDB" id="A0A6L2MA68"/>
<organism evidence="4">
    <name type="scientific">Tanacetum cinerariifolium</name>
    <name type="common">Dalmatian daisy</name>
    <name type="synonym">Chrysanthemum cinerariifolium</name>
    <dbReference type="NCBI Taxonomy" id="118510"/>
    <lineage>
        <taxon>Eukaryota</taxon>
        <taxon>Viridiplantae</taxon>
        <taxon>Streptophyta</taxon>
        <taxon>Embryophyta</taxon>
        <taxon>Tracheophyta</taxon>
        <taxon>Spermatophyta</taxon>
        <taxon>Magnoliopsida</taxon>
        <taxon>eudicotyledons</taxon>
        <taxon>Gunneridae</taxon>
        <taxon>Pentapetalae</taxon>
        <taxon>asterids</taxon>
        <taxon>campanulids</taxon>
        <taxon>Asterales</taxon>
        <taxon>Asteraceae</taxon>
        <taxon>Asteroideae</taxon>
        <taxon>Anthemideae</taxon>
        <taxon>Anthemidinae</taxon>
        <taxon>Tanacetum</taxon>
    </lineage>
</organism>
<dbReference type="InterPro" id="IPR036875">
    <property type="entry name" value="Znf_CCHC_sf"/>
</dbReference>
<feature type="compositionally biased region" description="Low complexity" evidence="2">
    <location>
        <begin position="16"/>
        <end position="26"/>
    </location>
</feature>
<dbReference type="GO" id="GO:0003676">
    <property type="term" value="F:nucleic acid binding"/>
    <property type="evidence" value="ECO:0007669"/>
    <property type="project" value="InterPro"/>
</dbReference>
<evidence type="ECO:0000259" key="3">
    <source>
        <dbReference type="PROSITE" id="PS50158"/>
    </source>
</evidence>
<protein>
    <recommendedName>
        <fullName evidence="3">CCHC-type domain-containing protein</fullName>
    </recommendedName>
</protein>
<dbReference type="PROSITE" id="PS50158">
    <property type="entry name" value="ZF_CCHC"/>
    <property type="match status" value="2"/>
</dbReference>
<gene>
    <name evidence="4" type="ORF">Tci_042327</name>
</gene>
<reference evidence="4" key="1">
    <citation type="journal article" date="2019" name="Sci. Rep.">
        <title>Draft genome of Tanacetum cinerariifolium, the natural source of mosquito coil.</title>
        <authorList>
            <person name="Yamashiro T."/>
            <person name="Shiraishi A."/>
            <person name="Satake H."/>
            <person name="Nakayama K."/>
        </authorList>
    </citation>
    <scope>NUCLEOTIDE SEQUENCE</scope>
</reference>
<keyword evidence="1" id="KW-0479">Metal-binding</keyword>
<dbReference type="Pfam" id="PF00098">
    <property type="entry name" value="zf-CCHC"/>
    <property type="match status" value="2"/>
</dbReference>
<accession>A0A6L2MA68</accession>
<evidence type="ECO:0000313" key="4">
    <source>
        <dbReference type="EMBL" id="GEU70349.1"/>
    </source>
</evidence>
<feature type="region of interest" description="Disordered" evidence="2">
    <location>
        <begin position="225"/>
        <end position="245"/>
    </location>
</feature>
<dbReference type="EMBL" id="BKCJ010006097">
    <property type="protein sequence ID" value="GEU70349.1"/>
    <property type="molecule type" value="Genomic_DNA"/>
</dbReference>
<name>A0A6L2MA68_TANCI</name>
<dbReference type="GO" id="GO:0008270">
    <property type="term" value="F:zinc ion binding"/>
    <property type="evidence" value="ECO:0007669"/>
    <property type="project" value="UniProtKB-KW"/>
</dbReference>
<evidence type="ECO:0000256" key="1">
    <source>
        <dbReference type="PROSITE-ProRule" id="PRU00047"/>
    </source>
</evidence>
<feature type="domain" description="CCHC-type" evidence="3">
    <location>
        <begin position="115"/>
        <end position="129"/>
    </location>
</feature>
<dbReference type="SMART" id="SM00343">
    <property type="entry name" value="ZnF_C2HC"/>
    <property type="match status" value="2"/>
</dbReference>
<feature type="compositionally biased region" description="Polar residues" evidence="2">
    <location>
        <begin position="261"/>
        <end position="272"/>
    </location>
</feature>
<comment type="caution">
    <text evidence="4">The sequence shown here is derived from an EMBL/GenBank/DDBJ whole genome shotgun (WGS) entry which is preliminary data.</text>
</comment>
<dbReference type="Gene3D" id="4.10.60.10">
    <property type="entry name" value="Zinc finger, CCHC-type"/>
    <property type="match status" value="1"/>
</dbReference>